<name>A0A916QHF0_9LACO</name>
<evidence type="ECO:0000256" key="2">
    <source>
        <dbReference type="ARBA" id="ARBA00022741"/>
    </source>
</evidence>
<dbReference type="InterPro" id="IPR027417">
    <property type="entry name" value="P-loop_NTPase"/>
</dbReference>
<dbReference type="PROSITE" id="PS50893">
    <property type="entry name" value="ABC_TRANSPORTER_2"/>
    <property type="match status" value="1"/>
</dbReference>
<feature type="domain" description="ABC transporter" evidence="4">
    <location>
        <begin position="4"/>
        <end position="226"/>
    </location>
</feature>
<dbReference type="RefSeq" id="WP_212780718.1">
    <property type="nucleotide sequence ID" value="NZ_BMAY01000005.1"/>
</dbReference>
<dbReference type="SMART" id="SM00382">
    <property type="entry name" value="AAA"/>
    <property type="match status" value="1"/>
</dbReference>
<comment type="caution">
    <text evidence="5">The sequence shown here is derived from an EMBL/GenBank/DDBJ whole genome shotgun (WGS) entry which is preliminary data.</text>
</comment>
<evidence type="ECO:0000259" key="4">
    <source>
        <dbReference type="PROSITE" id="PS50893"/>
    </source>
</evidence>
<evidence type="ECO:0000256" key="3">
    <source>
        <dbReference type="ARBA" id="ARBA00022840"/>
    </source>
</evidence>
<keyword evidence="2" id="KW-0547">Nucleotide-binding</keyword>
<evidence type="ECO:0000313" key="5">
    <source>
        <dbReference type="EMBL" id="GFZ27024.1"/>
    </source>
</evidence>
<proteinExistence type="predicted"/>
<dbReference type="Pfam" id="PF00005">
    <property type="entry name" value="ABC_tran"/>
    <property type="match status" value="1"/>
</dbReference>
<dbReference type="Proteomes" id="UP000677218">
    <property type="component" value="Unassembled WGS sequence"/>
</dbReference>
<keyword evidence="6" id="KW-1185">Reference proteome</keyword>
<dbReference type="PROSITE" id="PS00211">
    <property type="entry name" value="ABC_TRANSPORTER_1"/>
    <property type="match status" value="1"/>
</dbReference>
<protein>
    <submittedName>
        <fullName evidence="5">Nitrate/sulfonate/bicarbonate ABC transporter ATP-binding protein</fullName>
    </submittedName>
</protein>
<keyword evidence="1" id="KW-0813">Transport</keyword>
<dbReference type="InterPro" id="IPR050093">
    <property type="entry name" value="ABC_SmlMolc_Importer"/>
</dbReference>
<dbReference type="CDD" id="cd03293">
    <property type="entry name" value="ABC_NrtD_SsuB_transporters"/>
    <property type="match status" value="1"/>
</dbReference>
<keyword evidence="3 5" id="KW-0067">ATP-binding</keyword>
<accession>A0A916QHF0</accession>
<dbReference type="AlphaFoldDB" id="A0A916QHF0"/>
<dbReference type="InterPro" id="IPR017871">
    <property type="entry name" value="ABC_transporter-like_CS"/>
</dbReference>
<dbReference type="SUPFAM" id="SSF52540">
    <property type="entry name" value="P-loop containing nucleoside triphosphate hydrolases"/>
    <property type="match status" value="1"/>
</dbReference>
<evidence type="ECO:0000256" key="1">
    <source>
        <dbReference type="ARBA" id="ARBA00022448"/>
    </source>
</evidence>
<dbReference type="GO" id="GO:0005524">
    <property type="term" value="F:ATP binding"/>
    <property type="evidence" value="ECO:0007669"/>
    <property type="project" value="UniProtKB-KW"/>
</dbReference>
<dbReference type="PANTHER" id="PTHR42781:SF4">
    <property type="entry name" value="SPERMIDINE_PUTRESCINE IMPORT ATP-BINDING PROTEIN POTA"/>
    <property type="match status" value="1"/>
</dbReference>
<dbReference type="InterPro" id="IPR003593">
    <property type="entry name" value="AAA+_ATPase"/>
</dbReference>
<organism evidence="5 6">
    <name type="scientific">Lactobacillus corticis</name>
    <dbReference type="NCBI Taxonomy" id="2201249"/>
    <lineage>
        <taxon>Bacteria</taxon>
        <taxon>Bacillati</taxon>
        <taxon>Bacillota</taxon>
        <taxon>Bacilli</taxon>
        <taxon>Lactobacillales</taxon>
        <taxon>Lactobacillaceae</taxon>
        <taxon>Lactobacillus</taxon>
    </lineage>
</organism>
<dbReference type="PANTHER" id="PTHR42781">
    <property type="entry name" value="SPERMIDINE/PUTRESCINE IMPORT ATP-BINDING PROTEIN POTA"/>
    <property type="match status" value="1"/>
</dbReference>
<sequence>MALIELDGVSKKYGDKTVLKNVSLKISEGDFVALCGMSGGGKSTLLRLISGLEKADSGSIKQENKEISTINSDARMMFQDDRLLPWQTVIQNLLFGDKSEERIKLAKRLLDRVGLIDYQNSFPASLSGGQRQRVALARALMSQPKVLLLDEPLGALDALTRRNMQDLIIKVCSETNITTILVTHDVQEAVRMADKIWIIKNQGIAKELTNPERNNQTAEAQLKKDQLVETALSCILDNN</sequence>
<evidence type="ECO:0000313" key="6">
    <source>
        <dbReference type="Proteomes" id="UP000677218"/>
    </source>
</evidence>
<reference evidence="5" key="1">
    <citation type="submission" date="2020-08" db="EMBL/GenBank/DDBJ databases">
        <title>Taxonomic study for Lactobacillus species isolated from hardwood bark.</title>
        <authorList>
            <person name="Tohno M."/>
            <person name="Tanizawa Y."/>
        </authorList>
    </citation>
    <scope>NUCLEOTIDE SEQUENCE</scope>
    <source>
        <strain evidence="5">B40</strain>
    </source>
</reference>
<gene>
    <name evidence="5" type="primary">tauB</name>
    <name evidence="5" type="ORF">LCB40_09040</name>
</gene>
<dbReference type="EMBL" id="BMAY01000005">
    <property type="protein sequence ID" value="GFZ27024.1"/>
    <property type="molecule type" value="Genomic_DNA"/>
</dbReference>
<dbReference type="InterPro" id="IPR003439">
    <property type="entry name" value="ABC_transporter-like_ATP-bd"/>
</dbReference>
<dbReference type="Gene3D" id="3.40.50.300">
    <property type="entry name" value="P-loop containing nucleotide triphosphate hydrolases"/>
    <property type="match status" value="1"/>
</dbReference>
<dbReference type="GO" id="GO:0016887">
    <property type="term" value="F:ATP hydrolysis activity"/>
    <property type="evidence" value="ECO:0007669"/>
    <property type="project" value="InterPro"/>
</dbReference>